<protein>
    <submittedName>
        <fullName evidence="2">Tetratricopeptide repeat protein</fullName>
    </submittedName>
</protein>
<evidence type="ECO:0000313" key="3">
    <source>
        <dbReference type="Proteomes" id="UP001597079"/>
    </source>
</evidence>
<dbReference type="EMBL" id="JBHUCX010000020">
    <property type="protein sequence ID" value="MFD1674422.1"/>
    <property type="molecule type" value="Genomic_DNA"/>
</dbReference>
<comment type="caution">
    <text evidence="2">The sequence shown here is derived from an EMBL/GenBank/DDBJ whole genome shotgun (WGS) entry which is preliminary data.</text>
</comment>
<keyword evidence="1" id="KW-0802">TPR repeat</keyword>
<sequence>MTSERFVQAAYAYLFIGDYHEVKAAFQRAIAAEPNNSKLYFHASITAHRNGDLQEAHTLATKAVSLCPENDLYRSNVAAIYASVCVEHGKSAYFAGRTVEAFQYFRLAQAADPLNEEADTFSQKLKLLHPEVEN</sequence>
<dbReference type="InterPro" id="IPR011990">
    <property type="entry name" value="TPR-like_helical_dom_sf"/>
</dbReference>
<dbReference type="Gene3D" id="1.25.40.10">
    <property type="entry name" value="Tetratricopeptide repeat domain"/>
    <property type="match status" value="1"/>
</dbReference>
<evidence type="ECO:0000256" key="1">
    <source>
        <dbReference type="PROSITE-ProRule" id="PRU00339"/>
    </source>
</evidence>
<organism evidence="2 3">
    <name type="scientific">Alicyclobacillus fodiniaquatilis</name>
    <dbReference type="NCBI Taxonomy" id="1661150"/>
    <lineage>
        <taxon>Bacteria</taxon>
        <taxon>Bacillati</taxon>
        <taxon>Bacillota</taxon>
        <taxon>Bacilli</taxon>
        <taxon>Bacillales</taxon>
        <taxon>Alicyclobacillaceae</taxon>
        <taxon>Alicyclobacillus</taxon>
    </lineage>
</organism>
<dbReference type="SUPFAM" id="SSF48452">
    <property type="entry name" value="TPR-like"/>
    <property type="match status" value="1"/>
</dbReference>
<name>A0ABW4JH82_9BACL</name>
<dbReference type="InterPro" id="IPR019734">
    <property type="entry name" value="TPR_rpt"/>
</dbReference>
<gene>
    <name evidence="2" type="ORF">ACFSB2_06845</name>
</gene>
<dbReference type="SMART" id="SM00028">
    <property type="entry name" value="TPR"/>
    <property type="match status" value="3"/>
</dbReference>
<dbReference type="Pfam" id="PF13431">
    <property type="entry name" value="TPR_17"/>
    <property type="match status" value="1"/>
</dbReference>
<reference evidence="3" key="1">
    <citation type="journal article" date="2019" name="Int. J. Syst. Evol. Microbiol.">
        <title>The Global Catalogue of Microorganisms (GCM) 10K type strain sequencing project: providing services to taxonomists for standard genome sequencing and annotation.</title>
        <authorList>
            <consortium name="The Broad Institute Genomics Platform"/>
            <consortium name="The Broad Institute Genome Sequencing Center for Infectious Disease"/>
            <person name="Wu L."/>
            <person name="Ma J."/>
        </authorList>
    </citation>
    <scope>NUCLEOTIDE SEQUENCE [LARGE SCALE GENOMIC DNA]</scope>
    <source>
        <strain evidence="3">CGMCC 1.12286</strain>
    </source>
</reference>
<dbReference type="Proteomes" id="UP001597079">
    <property type="component" value="Unassembled WGS sequence"/>
</dbReference>
<evidence type="ECO:0000313" key="2">
    <source>
        <dbReference type="EMBL" id="MFD1674422.1"/>
    </source>
</evidence>
<dbReference type="PROSITE" id="PS50005">
    <property type="entry name" value="TPR"/>
    <property type="match status" value="1"/>
</dbReference>
<keyword evidence="3" id="KW-1185">Reference proteome</keyword>
<dbReference type="RefSeq" id="WP_377942292.1">
    <property type="nucleotide sequence ID" value="NZ_JBHUCX010000020.1"/>
</dbReference>
<feature type="repeat" description="TPR" evidence="1">
    <location>
        <begin position="3"/>
        <end position="36"/>
    </location>
</feature>
<proteinExistence type="predicted"/>
<accession>A0ABW4JH82</accession>